<evidence type="ECO:0000259" key="6">
    <source>
        <dbReference type="Pfam" id="PF17210"/>
    </source>
</evidence>
<accession>A0ABT0U0E3</accession>
<dbReference type="InterPro" id="IPR002102">
    <property type="entry name" value="Cohesin_dom"/>
</dbReference>
<evidence type="ECO:0000313" key="7">
    <source>
        <dbReference type="EMBL" id="MCM2369953.1"/>
    </source>
</evidence>
<dbReference type="InterPro" id="IPR013783">
    <property type="entry name" value="Ig-like_fold"/>
</dbReference>
<feature type="compositionally biased region" description="Low complexity" evidence="4">
    <location>
        <begin position="313"/>
        <end position="326"/>
    </location>
</feature>
<feature type="domain" description="Cohesin" evidence="5">
    <location>
        <begin position="28"/>
        <end position="144"/>
    </location>
</feature>
<evidence type="ECO:0000259" key="5">
    <source>
        <dbReference type="Pfam" id="PF00963"/>
    </source>
</evidence>
<dbReference type="Pfam" id="PF17210">
    <property type="entry name" value="SdrD_B"/>
    <property type="match status" value="1"/>
</dbReference>
<dbReference type="Gene3D" id="2.60.40.680">
    <property type="match status" value="1"/>
</dbReference>
<keyword evidence="8" id="KW-1185">Reference proteome</keyword>
<evidence type="ECO:0000256" key="3">
    <source>
        <dbReference type="ARBA" id="ARBA00022729"/>
    </source>
</evidence>
<organism evidence="7 8">
    <name type="scientific">Aporhodopirellula aestuarii</name>
    <dbReference type="NCBI Taxonomy" id="2950107"/>
    <lineage>
        <taxon>Bacteria</taxon>
        <taxon>Pseudomonadati</taxon>
        <taxon>Planctomycetota</taxon>
        <taxon>Planctomycetia</taxon>
        <taxon>Pirellulales</taxon>
        <taxon>Pirellulaceae</taxon>
        <taxon>Aporhodopirellula</taxon>
    </lineage>
</organism>
<feature type="region of interest" description="Disordered" evidence="4">
    <location>
        <begin position="313"/>
        <end position="376"/>
    </location>
</feature>
<dbReference type="SUPFAM" id="SSF117074">
    <property type="entry name" value="Hypothetical protein PA1324"/>
    <property type="match status" value="1"/>
</dbReference>
<comment type="subcellular location">
    <subcellularLocation>
        <location evidence="1">Secreted</location>
    </subcellularLocation>
</comment>
<dbReference type="Pfam" id="PF00963">
    <property type="entry name" value="Cohesin"/>
    <property type="match status" value="1"/>
</dbReference>
<dbReference type="PANTHER" id="PTHR23303">
    <property type="entry name" value="CARBOXYPEPTIDASE REGULATORY REGION-CONTAINING"/>
    <property type="match status" value="1"/>
</dbReference>
<dbReference type="InterPro" id="IPR008965">
    <property type="entry name" value="CBM2/CBM3_carb-bd_dom_sf"/>
</dbReference>
<name>A0ABT0U0E3_9BACT</name>
<dbReference type="RefSeq" id="WP_250927623.1">
    <property type="nucleotide sequence ID" value="NZ_JAMQBK010000015.1"/>
</dbReference>
<dbReference type="Gene3D" id="2.60.40.10">
    <property type="entry name" value="Immunoglobulins"/>
    <property type="match status" value="1"/>
</dbReference>
<evidence type="ECO:0000256" key="2">
    <source>
        <dbReference type="ARBA" id="ARBA00022525"/>
    </source>
</evidence>
<keyword evidence="3" id="KW-0732">Signal</keyword>
<evidence type="ECO:0000313" key="8">
    <source>
        <dbReference type="Proteomes" id="UP001202961"/>
    </source>
</evidence>
<gene>
    <name evidence="7" type="ORF">NB063_04875</name>
</gene>
<feature type="domain" description="SD-repeat containing protein B" evidence="6">
    <location>
        <begin position="172"/>
        <end position="239"/>
    </location>
</feature>
<reference evidence="7 8" key="1">
    <citation type="journal article" date="2022" name="Syst. Appl. Microbiol.">
        <title>Rhodopirellula aestuarii sp. nov., a novel member of the genus Rhodopirellula isolated from brackish sediments collected in the Tagus River estuary, Portugal.</title>
        <authorList>
            <person name="Vitorino I.R."/>
            <person name="Klimek D."/>
            <person name="Calusinska M."/>
            <person name="Lobo-da-Cunha A."/>
            <person name="Vasconcelos V."/>
            <person name="Lage O.M."/>
        </authorList>
    </citation>
    <scope>NUCLEOTIDE SEQUENCE [LARGE SCALE GENOMIC DNA]</scope>
    <source>
        <strain evidence="7 8">ICT_H3.1</strain>
    </source>
</reference>
<keyword evidence="2" id="KW-0964">Secreted</keyword>
<evidence type="ECO:0000256" key="1">
    <source>
        <dbReference type="ARBA" id="ARBA00004613"/>
    </source>
</evidence>
<dbReference type="SUPFAM" id="SSF49384">
    <property type="entry name" value="Carbohydrate-binding domain"/>
    <property type="match status" value="1"/>
</dbReference>
<dbReference type="InterPro" id="IPR033764">
    <property type="entry name" value="Sdr_B"/>
</dbReference>
<comment type="caution">
    <text evidence="7">The sequence shown here is derived from an EMBL/GenBank/DDBJ whole genome shotgun (WGS) entry which is preliminary data.</text>
</comment>
<dbReference type="InterPro" id="IPR051417">
    <property type="entry name" value="SDr/BOS_complex"/>
</dbReference>
<dbReference type="Proteomes" id="UP001202961">
    <property type="component" value="Unassembled WGS sequence"/>
</dbReference>
<sequence length="388" mass="39920">MKSSLSRRLSFQTYEDRRLLAAVDIPDDLSAAPAAIVSAPVNIDTASGVRAAEIRLSYDTSVLDLDPDAITLGSVWGTGTDAQITANVDDANGTVVIFIASSSELSGISGSLVLLPFSIASNAVVDSTTTLDLTLVSLNEGQISATPTPVAGSDATDGLITIAGDATGSDTISGFVYADANNDSNVDTAEGIPGVTITLVNATTGAERQTTTASDGSFEFTQVAAGSYRIIQTQPVAYIDGGTNELTVSLSEGGSLEDQNFRELGLLPQFLYNRLHTALVMPVGSTSWNDSISQINADAEASTTATTVAIASNTTDTTSSTETAASEPLPSERIASSQRVAASEPLAELESADDVTPSSNVTASQAAPNKDENDDTAAVDEVFANSLF</sequence>
<feature type="compositionally biased region" description="Polar residues" evidence="4">
    <location>
        <begin position="356"/>
        <end position="367"/>
    </location>
</feature>
<evidence type="ECO:0000256" key="4">
    <source>
        <dbReference type="SAM" id="MobiDB-lite"/>
    </source>
</evidence>
<dbReference type="EMBL" id="JAMQBK010000015">
    <property type="protein sequence ID" value="MCM2369953.1"/>
    <property type="molecule type" value="Genomic_DNA"/>
</dbReference>
<proteinExistence type="predicted"/>
<protein>
    <submittedName>
        <fullName evidence="7">Carboxypeptidase regulatory-like domain-containing protein</fullName>
    </submittedName>
</protein>